<protein>
    <submittedName>
        <fullName evidence="1">Uncharacterized protein</fullName>
    </submittedName>
</protein>
<evidence type="ECO:0000313" key="1">
    <source>
        <dbReference type="EMBL" id="GAG04955.1"/>
    </source>
</evidence>
<gene>
    <name evidence="1" type="ORF">S01H1_32664</name>
</gene>
<sequence length="41" mass="4841">QLCCDEFDPTKFVKTTLGNGRVKSAKRRFKDSQMEITLRYE</sequence>
<dbReference type="AlphaFoldDB" id="X0UHC5"/>
<name>X0UHC5_9ZZZZ</name>
<organism evidence="1">
    <name type="scientific">marine sediment metagenome</name>
    <dbReference type="NCBI Taxonomy" id="412755"/>
    <lineage>
        <taxon>unclassified sequences</taxon>
        <taxon>metagenomes</taxon>
        <taxon>ecological metagenomes</taxon>
    </lineage>
</organism>
<proteinExistence type="predicted"/>
<reference evidence="1" key="1">
    <citation type="journal article" date="2014" name="Front. Microbiol.">
        <title>High frequency of phylogenetically diverse reductive dehalogenase-homologous genes in deep subseafloor sedimentary metagenomes.</title>
        <authorList>
            <person name="Kawai M."/>
            <person name="Futagami T."/>
            <person name="Toyoda A."/>
            <person name="Takaki Y."/>
            <person name="Nishi S."/>
            <person name="Hori S."/>
            <person name="Arai W."/>
            <person name="Tsubouchi T."/>
            <person name="Morono Y."/>
            <person name="Uchiyama I."/>
            <person name="Ito T."/>
            <person name="Fujiyama A."/>
            <person name="Inagaki F."/>
            <person name="Takami H."/>
        </authorList>
    </citation>
    <scope>NUCLEOTIDE SEQUENCE</scope>
    <source>
        <strain evidence="1">Expedition CK06-06</strain>
    </source>
</reference>
<accession>X0UHC5</accession>
<dbReference type="EMBL" id="BARS01020236">
    <property type="protein sequence ID" value="GAG04955.1"/>
    <property type="molecule type" value="Genomic_DNA"/>
</dbReference>
<feature type="non-terminal residue" evidence="1">
    <location>
        <position position="1"/>
    </location>
</feature>
<comment type="caution">
    <text evidence="1">The sequence shown here is derived from an EMBL/GenBank/DDBJ whole genome shotgun (WGS) entry which is preliminary data.</text>
</comment>